<dbReference type="AlphaFoldDB" id="A0A6G6GJP1"/>
<dbReference type="InterPro" id="IPR011659">
    <property type="entry name" value="WD40"/>
</dbReference>
<evidence type="ECO:0000313" key="1">
    <source>
        <dbReference type="EMBL" id="QIE58758.1"/>
    </source>
</evidence>
<dbReference type="Proteomes" id="UP000505306">
    <property type="component" value="Chromosome"/>
</dbReference>
<dbReference type="PROSITE" id="PS51257">
    <property type="entry name" value="PROKAR_LIPOPROTEIN"/>
    <property type="match status" value="1"/>
</dbReference>
<name>A0A6G6GJP1_9FLAO</name>
<dbReference type="KEGG" id="mgel:G5B37_04040"/>
<dbReference type="InterPro" id="IPR011042">
    <property type="entry name" value="6-blade_b-propeller_TolB-like"/>
</dbReference>
<proteinExistence type="predicted"/>
<sequence length="324" mass="37132">MIFRKPLLLILFLSILVIGCEEVKQEVTKLDLELATSKVELFGKGIVSTKLYERDIAISPDGKELIYSLGDYKQQKRCLVQIIKKEGKWGDPQLLSISGTYQDIEPFYAEEGRKLFFASNRPIEKGSKRTDYNIWYSERDGTAWSEPKALNEMINTEKDEFYPSLSRNGNLYFTASRQDGMGLEDIFVSKLVDGVYQKAVALDSTINTKHFEFNAYINPDENLLIFSSFGRTDGYGGGDLYYSTKDKDGNWSLAKNMGEKVNSPQLDYCPFIDSERNNFYFTSERTEEIPTTINNLDQLKDFSNKTENGMGNIYSIRLKELNFN</sequence>
<dbReference type="SUPFAM" id="SSF82171">
    <property type="entry name" value="DPP6 N-terminal domain-like"/>
    <property type="match status" value="1"/>
</dbReference>
<dbReference type="CDD" id="cd15482">
    <property type="entry name" value="Sialidase_non-viral"/>
    <property type="match status" value="1"/>
</dbReference>
<accession>A0A6G6GJP1</accession>
<protein>
    <submittedName>
        <fullName evidence="1">Exo-alpha-sialidase</fullName>
    </submittedName>
</protein>
<dbReference type="Gene3D" id="2.120.10.30">
    <property type="entry name" value="TolB, C-terminal domain"/>
    <property type="match status" value="1"/>
</dbReference>
<evidence type="ECO:0000313" key="2">
    <source>
        <dbReference type="Proteomes" id="UP000505306"/>
    </source>
</evidence>
<dbReference type="EMBL" id="CP049057">
    <property type="protein sequence ID" value="QIE58758.1"/>
    <property type="molecule type" value="Genomic_DNA"/>
</dbReference>
<reference evidence="1 2" key="1">
    <citation type="submission" date="2020-02" db="EMBL/GenBank/DDBJ databases">
        <title>Complete genome sequence of Flavobacteriaceae bacterium.</title>
        <authorList>
            <person name="Kim S.-J."/>
            <person name="Kim Y.-S."/>
            <person name="Kim K.-H."/>
        </authorList>
    </citation>
    <scope>NUCLEOTIDE SEQUENCE [LARGE SCALE GENOMIC DNA]</scope>
    <source>
        <strain evidence="1 2">RR4-40</strain>
    </source>
</reference>
<dbReference type="Pfam" id="PF07676">
    <property type="entry name" value="PD40"/>
    <property type="match status" value="3"/>
</dbReference>
<organism evidence="1 2">
    <name type="scientific">Rasiella rasia</name>
    <dbReference type="NCBI Taxonomy" id="2744027"/>
    <lineage>
        <taxon>Bacteria</taxon>
        <taxon>Pseudomonadati</taxon>
        <taxon>Bacteroidota</taxon>
        <taxon>Flavobacteriia</taxon>
        <taxon>Flavobacteriales</taxon>
        <taxon>Flavobacteriaceae</taxon>
        <taxon>Rasiella</taxon>
    </lineage>
</organism>
<keyword evidence="2" id="KW-1185">Reference proteome</keyword>
<gene>
    <name evidence="1" type="ORF">G5B37_04040</name>
</gene>